<name>A0ABX0KBK8_9PROT</name>
<evidence type="ECO:0000256" key="2">
    <source>
        <dbReference type="ARBA" id="ARBA00034247"/>
    </source>
</evidence>
<comment type="caution">
    <text evidence="5">The sequence shown here is derived from an EMBL/GenBank/DDBJ whole genome shotgun (WGS) entry which is preliminary data.</text>
</comment>
<keyword evidence="6" id="KW-1185">Reference proteome</keyword>
<dbReference type="RefSeq" id="WP_173578286.1">
    <property type="nucleotide sequence ID" value="NZ_WOSW01000040.1"/>
</dbReference>
<dbReference type="PANTHER" id="PTHR45138">
    <property type="entry name" value="REGULATORY COMPONENTS OF SENSORY TRANSDUCTION SYSTEM"/>
    <property type="match status" value="1"/>
</dbReference>
<dbReference type="NCBIfam" id="TIGR00254">
    <property type="entry name" value="GGDEF"/>
    <property type="match status" value="1"/>
</dbReference>
<dbReference type="PANTHER" id="PTHR45138:SF9">
    <property type="entry name" value="DIGUANYLATE CYCLASE DGCM-RELATED"/>
    <property type="match status" value="1"/>
</dbReference>
<comment type="catalytic activity">
    <reaction evidence="2">
        <text>2 GTP = 3',3'-c-di-GMP + 2 diphosphate</text>
        <dbReference type="Rhea" id="RHEA:24898"/>
        <dbReference type="ChEBI" id="CHEBI:33019"/>
        <dbReference type="ChEBI" id="CHEBI:37565"/>
        <dbReference type="ChEBI" id="CHEBI:58805"/>
        <dbReference type="EC" id="2.7.7.65"/>
    </reaction>
</comment>
<dbReference type="SMART" id="SM00267">
    <property type="entry name" value="GGDEF"/>
    <property type="match status" value="1"/>
</dbReference>
<dbReference type="PROSITE" id="PS50887">
    <property type="entry name" value="GGDEF"/>
    <property type="match status" value="1"/>
</dbReference>
<evidence type="ECO:0000256" key="3">
    <source>
        <dbReference type="SAM" id="MobiDB-lite"/>
    </source>
</evidence>
<feature type="domain" description="GGDEF" evidence="4">
    <location>
        <begin position="216"/>
        <end position="345"/>
    </location>
</feature>
<evidence type="ECO:0000256" key="1">
    <source>
        <dbReference type="ARBA" id="ARBA00012528"/>
    </source>
</evidence>
<feature type="region of interest" description="Disordered" evidence="3">
    <location>
        <begin position="1"/>
        <end position="24"/>
    </location>
</feature>
<dbReference type="EC" id="2.7.7.65" evidence="1"/>
<feature type="non-terminal residue" evidence="5">
    <location>
        <position position="1"/>
    </location>
</feature>
<dbReference type="Gene3D" id="3.30.70.270">
    <property type="match status" value="1"/>
</dbReference>
<dbReference type="InterPro" id="IPR048442">
    <property type="entry name" value="DosC_2nd"/>
</dbReference>
<dbReference type="InterPro" id="IPR000160">
    <property type="entry name" value="GGDEF_dom"/>
</dbReference>
<evidence type="ECO:0000259" key="4">
    <source>
        <dbReference type="PROSITE" id="PS50887"/>
    </source>
</evidence>
<dbReference type="CDD" id="cd01949">
    <property type="entry name" value="GGDEF"/>
    <property type="match status" value="1"/>
</dbReference>
<reference evidence="5 6" key="1">
    <citation type="journal article" date="2020" name="Int. J. Syst. Evol. Microbiol.">
        <title>Novel acetic acid bacteria from cider fermentations: Acetobacter conturbans sp. nov. and Acetobacter fallax sp. nov.</title>
        <authorList>
            <person name="Sombolestani A.S."/>
            <person name="Cleenwerck I."/>
            <person name="Cnockaert M."/>
            <person name="Borremans W."/>
            <person name="Wieme A.D."/>
            <person name="De Vuyst L."/>
            <person name="Vandamme P."/>
        </authorList>
    </citation>
    <scope>NUCLEOTIDE SEQUENCE [LARGE SCALE GENOMIC DNA]</scope>
    <source>
        <strain evidence="5 6">LMG 1637</strain>
    </source>
</reference>
<gene>
    <name evidence="5" type="ORF">GOB84_14920</name>
</gene>
<protein>
    <recommendedName>
        <fullName evidence="1">diguanylate cyclase</fullName>
        <ecNumber evidence="1">2.7.7.65</ecNumber>
    </recommendedName>
</protein>
<dbReference type="Pfam" id="PF21118">
    <property type="entry name" value="DosC_2nd"/>
    <property type="match status" value="1"/>
</dbReference>
<proteinExistence type="predicted"/>
<evidence type="ECO:0000313" key="5">
    <source>
        <dbReference type="EMBL" id="NHO33819.1"/>
    </source>
</evidence>
<organism evidence="5 6">
    <name type="scientific">Acetobacter fallax</name>
    <dbReference type="NCBI Taxonomy" id="1737473"/>
    <lineage>
        <taxon>Bacteria</taxon>
        <taxon>Pseudomonadati</taxon>
        <taxon>Pseudomonadota</taxon>
        <taxon>Alphaproteobacteria</taxon>
        <taxon>Acetobacterales</taxon>
        <taxon>Acetobacteraceae</taxon>
        <taxon>Acetobacter</taxon>
    </lineage>
</organism>
<dbReference type="Proteomes" id="UP000615326">
    <property type="component" value="Unassembled WGS sequence"/>
</dbReference>
<dbReference type="InterPro" id="IPR050469">
    <property type="entry name" value="Diguanylate_Cyclase"/>
</dbReference>
<evidence type="ECO:0000313" key="6">
    <source>
        <dbReference type="Proteomes" id="UP000615326"/>
    </source>
</evidence>
<accession>A0ABX0KBK8</accession>
<dbReference type="SUPFAM" id="SSF55073">
    <property type="entry name" value="Nucleotide cyclase"/>
    <property type="match status" value="1"/>
</dbReference>
<dbReference type="InterPro" id="IPR043128">
    <property type="entry name" value="Rev_trsase/Diguanyl_cyclase"/>
</dbReference>
<sequence>RLLHPDPLAHHPHRPPACDDTESAGSNYRKTEFFNTIMTMTDIAVEVMSQEFSKDLKKEIESDEACRLVTLGQDIAVEKETQRAALLDWGHRVLLAICCSSPPPLPSLAKSSFGLWINHKAIFLFSGLPGLQSVREIVSRIDDELLPALMDVAPVPPAQIHALQEQLDEIRFLMDDMFVGSALLEGGRDPLTAALSRRFLPTILSREITLSLRRGVSFCLLFLDVDHFKRINDQFGHTHGDSVLRSIYEIIFAQCRPSDFVFRYGGEEFLVALTETVGEQGVEVAERIRKAVLSDPELQNGPVTVSIGISEFSGHPDYEELVHEADAALYQAKAQGRNRCVLHYRRRDTVSDAEGVAFHSG</sequence>
<dbReference type="Pfam" id="PF00990">
    <property type="entry name" value="GGDEF"/>
    <property type="match status" value="1"/>
</dbReference>
<dbReference type="InterPro" id="IPR029787">
    <property type="entry name" value="Nucleotide_cyclase"/>
</dbReference>
<dbReference type="EMBL" id="WOSW01000040">
    <property type="protein sequence ID" value="NHO33819.1"/>
    <property type="molecule type" value="Genomic_DNA"/>
</dbReference>